<evidence type="ECO:0000256" key="1">
    <source>
        <dbReference type="SAM" id="Phobius"/>
    </source>
</evidence>
<protein>
    <submittedName>
        <fullName evidence="3">Uncharacterized protein</fullName>
    </submittedName>
</protein>
<dbReference type="EMBL" id="GBXM01016348">
    <property type="protein sequence ID" value="JAH92229.1"/>
    <property type="molecule type" value="Transcribed_RNA"/>
</dbReference>
<proteinExistence type="predicted"/>
<sequence>MFMDFLFFFLLWTNFCGSGLSRCALLYFINLSDCWNKTKKKVTILQNECLLCTLLFNLCVFFFVF</sequence>
<feature type="transmembrane region" description="Helical" evidence="1">
    <location>
        <begin position="45"/>
        <end position="64"/>
    </location>
</feature>
<organism evidence="3">
    <name type="scientific">Anguilla anguilla</name>
    <name type="common">European freshwater eel</name>
    <name type="synonym">Muraena anguilla</name>
    <dbReference type="NCBI Taxonomy" id="7936"/>
    <lineage>
        <taxon>Eukaryota</taxon>
        <taxon>Metazoa</taxon>
        <taxon>Chordata</taxon>
        <taxon>Craniata</taxon>
        <taxon>Vertebrata</taxon>
        <taxon>Euteleostomi</taxon>
        <taxon>Actinopterygii</taxon>
        <taxon>Neopterygii</taxon>
        <taxon>Teleostei</taxon>
        <taxon>Anguilliformes</taxon>
        <taxon>Anguillidae</taxon>
        <taxon>Anguilla</taxon>
    </lineage>
</organism>
<keyword evidence="1" id="KW-0812">Transmembrane</keyword>
<reference evidence="3" key="2">
    <citation type="journal article" date="2015" name="Fish Shellfish Immunol.">
        <title>Early steps in the European eel (Anguilla anguilla)-Vibrio vulnificus interaction in the gills: Role of the RtxA13 toxin.</title>
        <authorList>
            <person name="Callol A."/>
            <person name="Pajuelo D."/>
            <person name="Ebbesson L."/>
            <person name="Teles M."/>
            <person name="MacKenzie S."/>
            <person name="Amaro C."/>
        </authorList>
    </citation>
    <scope>NUCLEOTIDE SEQUENCE</scope>
</reference>
<dbReference type="AlphaFoldDB" id="A0A0E9WP97"/>
<feature type="signal peptide" evidence="2">
    <location>
        <begin position="1"/>
        <end position="18"/>
    </location>
</feature>
<reference evidence="3" key="1">
    <citation type="submission" date="2014-11" db="EMBL/GenBank/DDBJ databases">
        <authorList>
            <person name="Amaro Gonzalez C."/>
        </authorList>
    </citation>
    <scope>NUCLEOTIDE SEQUENCE</scope>
</reference>
<feature type="chain" id="PRO_5002434922" evidence="2">
    <location>
        <begin position="19"/>
        <end position="65"/>
    </location>
</feature>
<evidence type="ECO:0000313" key="3">
    <source>
        <dbReference type="EMBL" id="JAH92229.1"/>
    </source>
</evidence>
<name>A0A0E9WP97_ANGAN</name>
<keyword evidence="2" id="KW-0732">Signal</keyword>
<keyword evidence="1" id="KW-1133">Transmembrane helix</keyword>
<accession>A0A0E9WP97</accession>
<evidence type="ECO:0000256" key="2">
    <source>
        <dbReference type="SAM" id="SignalP"/>
    </source>
</evidence>
<keyword evidence="1" id="KW-0472">Membrane</keyword>